<protein>
    <submittedName>
        <fullName evidence="2">Uncharacterized protein</fullName>
    </submittedName>
</protein>
<feature type="transmembrane region" description="Helical" evidence="1">
    <location>
        <begin position="90"/>
        <end position="108"/>
    </location>
</feature>
<keyword evidence="1" id="KW-0472">Membrane</keyword>
<feature type="transmembrane region" description="Helical" evidence="1">
    <location>
        <begin position="20"/>
        <end position="40"/>
    </location>
</feature>
<sequence>MSAQSSDDGTRFEFLLPPIVYSFVGFIGILLNTSVCYITIKYRKQYSTLKTNTAILLTINSFFEILHQSGQFIYLIIAVNGINLIQLNKIILFQIHSIIGMFSAVFLFNSLSFDRFLGVAFPI</sequence>
<accession>A0A6V7VXP0</accession>
<dbReference type="Gene3D" id="1.20.1070.10">
    <property type="entry name" value="Rhodopsin 7-helix transmembrane proteins"/>
    <property type="match status" value="1"/>
</dbReference>
<gene>
    <name evidence="2" type="ORF">MENT_LOCUS31139</name>
</gene>
<comment type="caution">
    <text evidence="2">The sequence shown here is derived from an EMBL/GenBank/DDBJ whole genome shotgun (WGS) entry which is preliminary data.</text>
</comment>
<dbReference type="AlphaFoldDB" id="A0A6V7VXP0"/>
<proteinExistence type="predicted"/>
<name>A0A6V7VXP0_MELEN</name>
<evidence type="ECO:0000313" key="2">
    <source>
        <dbReference type="EMBL" id="CAD2179148.1"/>
    </source>
</evidence>
<evidence type="ECO:0000313" key="3">
    <source>
        <dbReference type="Proteomes" id="UP000580250"/>
    </source>
</evidence>
<dbReference type="EMBL" id="CAJEWN010000337">
    <property type="protein sequence ID" value="CAD2179148.1"/>
    <property type="molecule type" value="Genomic_DNA"/>
</dbReference>
<keyword evidence="1" id="KW-1133">Transmembrane helix</keyword>
<keyword evidence="1" id="KW-0812">Transmembrane</keyword>
<reference evidence="2 3" key="1">
    <citation type="submission" date="2020-08" db="EMBL/GenBank/DDBJ databases">
        <authorList>
            <person name="Koutsovoulos G."/>
            <person name="Danchin GJ E."/>
        </authorList>
    </citation>
    <scope>NUCLEOTIDE SEQUENCE [LARGE SCALE GENOMIC DNA]</scope>
</reference>
<evidence type="ECO:0000256" key="1">
    <source>
        <dbReference type="SAM" id="Phobius"/>
    </source>
</evidence>
<dbReference type="Pfam" id="PF10320">
    <property type="entry name" value="7TM_GPCR_Srsx"/>
    <property type="match status" value="1"/>
</dbReference>
<organism evidence="2 3">
    <name type="scientific">Meloidogyne enterolobii</name>
    <name type="common">Root-knot nematode worm</name>
    <name type="synonym">Meloidogyne mayaguensis</name>
    <dbReference type="NCBI Taxonomy" id="390850"/>
    <lineage>
        <taxon>Eukaryota</taxon>
        <taxon>Metazoa</taxon>
        <taxon>Ecdysozoa</taxon>
        <taxon>Nematoda</taxon>
        <taxon>Chromadorea</taxon>
        <taxon>Rhabditida</taxon>
        <taxon>Tylenchina</taxon>
        <taxon>Tylenchomorpha</taxon>
        <taxon>Tylenchoidea</taxon>
        <taxon>Meloidogynidae</taxon>
        <taxon>Meloidogyninae</taxon>
        <taxon>Meloidogyne</taxon>
    </lineage>
</organism>
<dbReference type="OrthoDB" id="5895665at2759"/>
<dbReference type="SUPFAM" id="SSF81321">
    <property type="entry name" value="Family A G protein-coupled receptor-like"/>
    <property type="match status" value="1"/>
</dbReference>
<dbReference type="InterPro" id="IPR019424">
    <property type="entry name" value="7TM_GPCR_Srsx"/>
</dbReference>
<dbReference type="Proteomes" id="UP000580250">
    <property type="component" value="Unassembled WGS sequence"/>
</dbReference>